<dbReference type="OrthoDB" id="6629731at2"/>
<reference evidence="1 2" key="1">
    <citation type="submission" date="2014-05" db="EMBL/GenBank/DDBJ databases">
        <title>ATOL: Assembling a taxonomically balanced genome-scale reconstruction of the evolutionary history of the Enterobacteriaceae.</title>
        <authorList>
            <person name="Plunkett G.III."/>
            <person name="Neeno-Eckwall E.C."/>
            <person name="Glasner J.D."/>
            <person name="Perna N.T."/>
        </authorList>
    </citation>
    <scope>NUCLEOTIDE SEQUENCE [LARGE SCALE GENOMIC DNA]</scope>
    <source>
        <strain evidence="1 2">ATCC 33852</strain>
    </source>
</reference>
<dbReference type="eggNOG" id="COG5435">
    <property type="taxonomic scope" value="Bacteria"/>
</dbReference>
<evidence type="ECO:0000313" key="1">
    <source>
        <dbReference type="EMBL" id="KFC85444.1"/>
    </source>
</evidence>
<proteinExistence type="predicted"/>
<dbReference type="InterPro" id="IPR014894">
    <property type="entry name" value="DcrB/EagT6"/>
</dbReference>
<gene>
    <name evidence="1" type="ORF">GEAM_0409</name>
</gene>
<evidence type="ECO:0008006" key="3">
    <source>
        <dbReference type="Google" id="ProtNLM"/>
    </source>
</evidence>
<evidence type="ECO:0000313" key="2">
    <source>
        <dbReference type="Proteomes" id="UP000028640"/>
    </source>
</evidence>
<dbReference type="Gene3D" id="3.40.1000.10">
    <property type="entry name" value="Mog1/PsbP, alpha/beta/alpha sandwich"/>
    <property type="match status" value="1"/>
</dbReference>
<protein>
    <recommendedName>
        <fullName evidence="3">DUF1795 domain-containing protein</fullName>
    </recommendedName>
</protein>
<dbReference type="SUPFAM" id="SSF55724">
    <property type="entry name" value="Mog1p/PsbP-like"/>
    <property type="match status" value="1"/>
</dbReference>
<organism evidence="1 2">
    <name type="scientific">Ewingella americana (strain ATCC 33852 / DSM 4580 / CCUG 14506 / JCM 5911 / LMG 7869 / NCTC 12157 / CDC 1468-78)</name>
    <dbReference type="NCBI Taxonomy" id="910964"/>
    <lineage>
        <taxon>Bacteria</taxon>
        <taxon>Pseudomonadati</taxon>
        <taxon>Pseudomonadota</taxon>
        <taxon>Gammaproteobacteria</taxon>
        <taxon>Enterobacterales</taxon>
        <taxon>Yersiniaceae</taxon>
        <taxon>Ewingella</taxon>
    </lineage>
</organism>
<dbReference type="Proteomes" id="UP000028640">
    <property type="component" value="Unassembled WGS sequence"/>
</dbReference>
<dbReference type="EMBL" id="JMPJ01000018">
    <property type="protein sequence ID" value="KFC85444.1"/>
    <property type="molecule type" value="Genomic_DNA"/>
</dbReference>
<dbReference type="Pfam" id="PF08786">
    <property type="entry name" value="DcrB"/>
    <property type="match status" value="1"/>
</dbReference>
<comment type="caution">
    <text evidence="1">The sequence shown here is derived from an EMBL/GenBank/DDBJ whole genome shotgun (WGS) entry which is preliminary data.</text>
</comment>
<sequence>MSQPVQFVLSEGTLNLPGVVQDQSITVLSLADLRATLVATRDWKIAEDEVDSFLQQQLQKVKRDMKKFSAQSPEPTTLGPWPAQQVAMRFENQGVAVEQKLLVAWAKDHLLALTFSAAGQFTEQQTQAWQAIRQEFAPCVAEA</sequence>
<dbReference type="STRING" id="910964.GEAM_0409"/>
<accession>A0A085GNZ9</accession>
<dbReference type="AlphaFoldDB" id="A0A085GNZ9"/>
<dbReference type="GeneID" id="78382916"/>
<dbReference type="RefSeq" id="WP_034787543.1">
    <property type="nucleotide sequence ID" value="NZ_JMPJ01000018.1"/>
</dbReference>
<keyword evidence="2" id="KW-1185">Reference proteome</keyword>
<name>A0A085GNZ9_EWIA3</name>
<dbReference type="InterPro" id="IPR016123">
    <property type="entry name" value="Mog1/PsbP_a/b/a-sand"/>
</dbReference>